<proteinExistence type="predicted"/>
<keyword evidence="2" id="KW-1185">Reference proteome</keyword>
<sequence>MRIFLIILLSFLFLSTTSDKVPRKYRGVYQGTVTPYTISEKEQAIQIAGAVLRVTIDKNNVSVDLDGKTFSTIPVLKAVTKEYSTYTLELEDPLGKASIRIAKKGKKLEWVCDGFENTILVQ</sequence>
<protein>
    <submittedName>
        <fullName evidence="1">Uncharacterized protein</fullName>
    </submittedName>
</protein>
<dbReference type="RefSeq" id="WP_343785613.1">
    <property type="nucleotide sequence ID" value="NZ_BAAAFH010000003.1"/>
</dbReference>
<dbReference type="Proteomes" id="UP001501126">
    <property type="component" value="Unassembled WGS sequence"/>
</dbReference>
<comment type="caution">
    <text evidence="1">The sequence shown here is derived from an EMBL/GenBank/DDBJ whole genome shotgun (WGS) entry which is preliminary data.</text>
</comment>
<organism evidence="1 2">
    <name type="scientific">Wandonia haliotis</name>
    <dbReference type="NCBI Taxonomy" id="574963"/>
    <lineage>
        <taxon>Bacteria</taxon>
        <taxon>Pseudomonadati</taxon>
        <taxon>Bacteroidota</taxon>
        <taxon>Flavobacteriia</taxon>
        <taxon>Flavobacteriales</taxon>
        <taxon>Crocinitomicaceae</taxon>
        <taxon>Wandonia</taxon>
    </lineage>
</organism>
<gene>
    <name evidence="1" type="ORF">GCM10009118_11150</name>
</gene>
<evidence type="ECO:0000313" key="1">
    <source>
        <dbReference type="EMBL" id="GAA0874707.1"/>
    </source>
</evidence>
<evidence type="ECO:0000313" key="2">
    <source>
        <dbReference type="Proteomes" id="UP001501126"/>
    </source>
</evidence>
<accession>A0ABN1MN28</accession>
<name>A0ABN1MN28_9FLAO</name>
<reference evidence="1 2" key="1">
    <citation type="journal article" date="2019" name="Int. J. Syst. Evol. Microbiol.">
        <title>The Global Catalogue of Microorganisms (GCM) 10K type strain sequencing project: providing services to taxonomists for standard genome sequencing and annotation.</title>
        <authorList>
            <consortium name="The Broad Institute Genomics Platform"/>
            <consortium name="The Broad Institute Genome Sequencing Center for Infectious Disease"/>
            <person name="Wu L."/>
            <person name="Ma J."/>
        </authorList>
    </citation>
    <scope>NUCLEOTIDE SEQUENCE [LARGE SCALE GENOMIC DNA]</scope>
    <source>
        <strain evidence="1 2">JCM 16083</strain>
    </source>
</reference>
<dbReference type="EMBL" id="BAAAFH010000003">
    <property type="protein sequence ID" value="GAA0874707.1"/>
    <property type="molecule type" value="Genomic_DNA"/>
</dbReference>